<dbReference type="EMBL" id="CP012752">
    <property type="protein sequence ID" value="ALG12892.1"/>
    <property type="molecule type" value="Genomic_DNA"/>
</dbReference>
<evidence type="ECO:0000313" key="5">
    <source>
        <dbReference type="EMBL" id="ALG12892.1"/>
    </source>
</evidence>
<keyword evidence="4" id="KW-0143">Chaperone</keyword>
<dbReference type="OrthoDB" id="3669596at2"/>
<protein>
    <recommendedName>
        <fullName evidence="7">ESX secretion-associated protein EspG</fullName>
    </recommendedName>
</protein>
<evidence type="ECO:0000256" key="4">
    <source>
        <dbReference type="ARBA" id="ARBA00023186"/>
    </source>
</evidence>
<proteinExistence type="inferred from homology"/>
<accession>A0A0N9I2L8</accession>
<dbReference type="InterPro" id="IPR025734">
    <property type="entry name" value="EspG"/>
</dbReference>
<evidence type="ECO:0000313" key="6">
    <source>
        <dbReference type="Proteomes" id="UP000063699"/>
    </source>
</evidence>
<dbReference type="AlphaFoldDB" id="A0A0N9I2L8"/>
<dbReference type="KEGG" id="kphy:AOZ06_43965"/>
<comment type="similarity">
    <text evidence="2">Belongs to the EspG family.</text>
</comment>
<gene>
    <name evidence="5" type="ORF">AOZ06_43965</name>
</gene>
<dbReference type="RefSeq" id="WP_054294783.1">
    <property type="nucleotide sequence ID" value="NZ_CP012752.1"/>
</dbReference>
<evidence type="ECO:0000256" key="3">
    <source>
        <dbReference type="ARBA" id="ARBA00022490"/>
    </source>
</evidence>
<name>A0A0N9I2L8_9PSEU</name>
<dbReference type="Pfam" id="PF14011">
    <property type="entry name" value="ESX-1_EspG"/>
    <property type="match status" value="1"/>
</dbReference>
<dbReference type="STRING" id="860235.AOZ06_43965"/>
<evidence type="ECO:0000256" key="2">
    <source>
        <dbReference type="ARBA" id="ARBA00006411"/>
    </source>
</evidence>
<evidence type="ECO:0000256" key="1">
    <source>
        <dbReference type="ARBA" id="ARBA00004496"/>
    </source>
</evidence>
<keyword evidence="3" id="KW-0963">Cytoplasm</keyword>
<reference evidence="5 6" key="1">
    <citation type="submission" date="2015-07" db="EMBL/GenBank/DDBJ databases">
        <title>Genome sequencing of Kibdelosporangium phytohabitans.</title>
        <authorList>
            <person name="Qin S."/>
            <person name="Xing K."/>
        </authorList>
    </citation>
    <scope>NUCLEOTIDE SEQUENCE [LARGE SCALE GENOMIC DNA]</scope>
    <source>
        <strain evidence="5 6">KLBMP1111</strain>
    </source>
</reference>
<keyword evidence="6" id="KW-1185">Reference proteome</keyword>
<evidence type="ECO:0008006" key="7">
    <source>
        <dbReference type="Google" id="ProtNLM"/>
    </source>
</evidence>
<dbReference type="Proteomes" id="UP000063699">
    <property type="component" value="Chromosome"/>
</dbReference>
<sequence>MSHSLSASDFQVIWERQRLGTMPAPLRVLPEGFTQDERRAAVERALASLRKHKLVDPYGEVDHHFADLLRLLARPVHAIDARFALDREYRMRVAGTAHRGALGWQDGRIVTLDAIAATGLADRAVSLLPQVGAGYGRLVSVRVHALDKAVENAGADQRQLEIELRRGGVARSDAHHLVTMTSDVRQRGQFRALAGGRGKLRPRPYVIDWWATGTGMYIAQNHAAPDGQVWRTVAPADHTRLAGHLQRLLAGR</sequence>
<comment type="subcellular location">
    <subcellularLocation>
        <location evidence="1">Cytoplasm</location>
    </subcellularLocation>
</comment>
<organism evidence="5 6">
    <name type="scientific">Kibdelosporangium phytohabitans</name>
    <dbReference type="NCBI Taxonomy" id="860235"/>
    <lineage>
        <taxon>Bacteria</taxon>
        <taxon>Bacillati</taxon>
        <taxon>Actinomycetota</taxon>
        <taxon>Actinomycetes</taxon>
        <taxon>Pseudonocardiales</taxon>
        <taxon>Pseudonocardiaceae</taxon>
        <taxon>Kibdelosporangium</taxon>
    </lineage>
</organism>